<name>A0A1E8F8D0_9ALTE</name>
<evidence type="ECO:0000313" key="1">
    <source>
        <dbReference type="EMBL" id="OFI32177.1"/>
    </source>
</evidence>
<dbReference type="EMBL" id="MJIC01000021">
    <property type="protein sequence ID" value="OFI32177.1"/>
    <property type="molecule type" value="Genomic_DNA"/>
</dbReference>
<dbReference type="AlphaFoldDB" id="A0A1E8F8D0"/>
<comment type="caution">
    <text evidence="1">The sequence shown here is derived from an EMBL/GenBank/DDBJ whole genome shotgun (WGS) entry which is preliminary data.</text>
</comment>
<dbReference type="RefSeq" id="WP_070178646.1">
    <property type="nucleotide sequence ID" value="NZ_BMJR01000010.1"/>
</dbReference>
<dbReference type="Proteomes" id="UP000176037">
    <property type="component" value="Unassembled WGS sequence"/>
</dbReference>
<evidence type="ECO:0000313" key="2">
    <source>
        <dbReference type="Proteomes" id="UP000176037"/>
    </source>
</evidence>
<keyword evidence="2" id="KW-1185">Reference proteome</keyword>
<protein>
    <submittedName>
        <fullName evidence="1">Uncharacterized protein</fullName>
    </submittedName>
</protein>
<accession>A0A1E8F8D0</accession>
<reference evidence="1 2" key="1">
    <citation type="submission" date="2016-09" db="EMBL/GenBank/DDBJ databases">
        <title>Alteromonas lipolytica, a new species isolated from sea water.</title>
        <authorList>
            <person name="Wu Y.-H."/>
            <person name="Cheng H."/>
            <person name="Xu X.-W."/>
        </authorList>
    </citation>
    <scope>NUCLEOTIDE SEQUENCE [LARGE SCALE GENOMIC DNA]</scope>
    <source>
        <strain evidence="1 2">JW12</strain>
    </source>
</reference>
<gene>
    <name evidence="1" type="ORF">BFC17_08090</name>
</gene>
<dbReference type="STRING" id="1856405.BFC17_08090"/>
<dbReference type="OrthoDB" id="8582784at2"/>
<sequence length="342" mass="39287">MTNTSMHKPVTGAEQVIQGAPSVTLDSGDHCIPQHYLSYAYQRDTIEDIVRQCHLSDDYLIMAGEDSGGLYIQIGIVGFDTYKARTPESKRKIVYGRRWRIEPKFPTSELIQTIFLALKKAREHEVRERFKVALNGQWSSPFSTHQDLPLFVAQSSFLRDNEGSPSIHHFRQQAVRICRQLRFDHGNISVLSIEQRSNAQWLLDLSLSPSRYSELPESAMRTMTLLLDSPSVNIMLFALMDMFIKRSDDWVAEHFTYQKVARFSTRYSATRQASLSLQTRKRNEQAEFDDFYQRLAAHNDGVDRDRAPDIIGKHLPRDIQNQLQQHSDIDGFLPELSITAAP</sequence>
<proteinExistence type="predicted"/>
<organism evidence="1 2">
    <name type="scientific">Alteromonas lipolytica</name>
    <dbReference type="NCBI Taxonomy" id="1856405"/>
    <lineage>
        <taxon>Bacteria</taxon>
        <taxon>Pseudomonadati</taxon>
        <taxon>Pseudomonadota</taxon>
        <taxon>Gammaproteobacteria</taxon>
        <taxon>Alteromonadales</taxon>
        <taxon>Alteromonadaceae</taxon>
        <taxon>Alteromonas/Salinimonas group</taxon>
        <taxon>Alteromonas</taxon>
    </lineage>
</organism>